<accession>A0ABT5YYF4</accession>
<dbReference type="PANTHER" id="PTHR42681:SF1">
    <property type="entry name" value="MALONYL-COA-ACYL CARRIER PROTEIN TRANSACYLASE, MITOCHONDRIAL"/>
    <property type="match status" value="1"/>
</dbReference>
<sequence>MDRTAFLFPGQGSQRVGMGLDLIRRWPKLTQAYYHRADELLGFELSRLCWQGPAQELRQMPVTQPAVVLTSVVALEVLRAHGIVPDLAAGHSLGEFSALVCADVLDWTDALRLVRLRGELMMSANERVPGKMAAVVGLDLATVEEMCAKAAAASGEVVEVANHNDFTQVVISGQTAGVDALAELVWQAGADRVVVLEIGGAAHCTLLGGIEDEFAAALEEVEFRDPVIPVVSSFSAAPVTDGAEARACLRRQLTGRVNWTGTALRLAAEGAGRLVEVGPGKVLGGLCRRITPGVATHRTDNEEQLDLTLASLADRGR</sequence>
<dbReference type="SUPFAM" id="SSF52151">
    <property type="entry name" value="FabD/lysophospholipase-like"/>
    <property type="match status" value="1"/>
</dbReference>
<dbReference type="GO" id="GO:0004314">
    <property type="term" value="F:[acyl-carrier-protein] S-malonyltransferase activity"/>
    <property type="evidence" value="ECO:0007669"/>
    <property type="project" value="UniProtKB-EC"/>
</dbReference>
<name>A0ABT5YYF4_9ACTN</name>
<dbReference type="EC" id="2.3.1.39" evidence="4"/>
<dbReference type="InterPro" id="IPR004410">
    <property type="entry name" value="Malonyl_CoA-ACP_transAc_FabD"/>
</dbReference>
<protein>
    <recommendedName>
        <fullName evidence="4">Malonyl CoA-acyl carrier protein transacylase</fullName>
        <ecNumber evidence="4">2.3.1.39</ecNumber>
    </recommendedName>
</protein>
<dbReference type="InterPro" id="IPR001227">
    <property type="entry name" value="Ac_transferase_dom_sf"/>
</dbReference>
<dbReference type="RefSeq" id="WP_275812776.1">
    <property type="nucleotide sequence ID" value="NZ_BAAANM010000004.1"/>
</dbReference>
<comment type="catalytic activity">
    <reaction evidence="3 4">
        <text>holo-[ACP] + malonyl-CoA = malonyl-[ACP] + CoA</text>
        <dbReference type="Rhea" id="RHEA:41792"/>
        <dbReference type="Rhea" id="RHEA-COMP:9623"/>
        <dbReference type="Rhea" id="RHEA-COMP:9685"/>
        <dbReference type="ChEBI" id="CHEBI:57287"/>
        <dbReference type="ChEBI" id="CHEBI:57384"/>
        <dbReference type="ChEBI" id="CHEBI:64479"/>
        <dbReference type="ChEBI" id="CHEBI:78449"/>
        <dbReference type="EC" id="2.3.1.39"/>
    </reaction>
</comment>
<dbReference type="InterPro" id="IPR014043">
    <property type="entry name" value="Acyl_transferase_dom"/>
</dbReference>
<comment type="similarity">
    <text evidence="4">Belongs to the fabD family.</text>
</comment>
<dbReference type="SUPFAM" id="SSF55048">
    <property type="entry name" value="Probable ACP-binding domain of malonyl-CoA ACP transacylase"/>
    <property type="match status" value="1"/>
</dbReference>
<dbReference type="NCBIfam" id="TIGR00128">
    <property type="entry name" value="fabD"/>
    <property type="match status" value="1"/>
</dbReference>
<evidence type="ECO:0000256" key="3">
    <source>
        <dbReference type="ARBA" id="ARBA00048462"/>
    </source>
</evidence>
<keyword evidence="1 4" id="KW-0808">Transferase</keyword>
<evidence type="ECO:0000256" key="2">
    <source>
        <dbReference type="ARBA" id="ARBA00023315"/>
    </source>
</evidence>
<evidence type="ECO:0000256" key="1">
    <source>
        <dbReference type="ARBA" id="ARBA00022679"/>
    </source>
</evidence>
<dbReference type="PANTHER" id="PTHR42681">
    <property type="entry name" value="MALONYL-COA-ACYL CARRIER PROTEIN TRANSACYLASE, MITOCHONDRIAL"/>
    <property type="match status" value="1"/>
</dbReference>
<evidence type="ECO:0000313" key="7">
    <source>
        <dbReference type="Proteomes" id="UP001220022"/>
    </source>
</evidence>
<evidence type="ECO:0000259" key="5">
    <source>
        <dbReference type="SMART" id="SM00827"/>
    </source>
</evidence>
<keyword evidence="7" id="KW-1185">Reference proteome</keyword>
<dbReference type="PIRSF" id="PIRSF000446">
    <property type="entry name" value="Mct"/>
    <property type="match status" value="1"/>
</dbReference>
<dbReference type="Gene3D" id="3.30.70.250">
    <property type="entry name" value="Malonyl-CoA ACP transacylase, ACP-binding"/>
    <property type="match status" value="1"/>
</dbReference>
<proteinExistence type="inferred from homology"/>
<dbReference type="SMART" id="SM00827">
    <property type="entry name" value="PKS_AT"/>
    <property type="match status" value="1"/>
</dbReference>
<keyword evidence="2 4" id="KW-0012">Acyltransferase</keyword>
<dbReference type="EMBL" id="JARHTQ010000006">
    <property type="protein sequence ID" value="MDF2256518.1"/>
    <property type="molecule type" value="Genomic_DNA"/>
</dbReference>
<comment type="caution">
    <text evidence="6">The sequence shown here is derived from an EMBL/GenBank/DDBJ whole genome shotgun (WGS) entry which is preliminary data.</text>
</comment>
<evidence type="ECO:0000313" key="6">
    <source>
        <dbReference type="EMBL" id="MDF2256518.1"/>
    </source>
</evidence>
<dbReference type="Gene3D" id="3.40.366.10">
    <property type="entry name" value="Malonyl-Coenzyme A Acyl Carrier Protein, domain 2"/>
    <property type="match status" value="1"/>
</dbReference>
<feature type="domain" description="Malonyl-CoA:ACP transacylase (MAT)" evidence="5">
    <location>
        <begin position="7"/>
        <end position="316"/>
    </location>
</feature>
<dbReference type="InterPro" id="IPR050858">
    <property type="entry name" value="Mal-CoA-ACP_Trans/PKS_FabD"/>
</dbReference>
<dbReference type="Proteomes" id="UP001220022">
    <property type="component" value="Unassembled WGS sequence"/>
</dbReference>
<evidence type="ECO:0000256" key="4">
    <source>
        <dbReference type="PIRNR" id="PIRNR000446"/>
    </source>
</evidence>
<dbReference type="InterPro" id="IPR024925">
    <property type="entry name" value="Malonyl_CoA-ACP_transAc"/>
</dbReference>
<reference evidence="6 7" key="1">
    <citation type="submission" date="2023-03" db="EMBL/GenBank/DDBJ databases">
        <title>Draft genome sequence of type strain Streptomyces ferralitis JCM 14344.</title>
        <authorList>
            <person name="Klaysubun C."/>
            <person name="Duangmal K."/>
        </authorList>
    </citation>
    <scope>NUCLEOTIDE SEQUENCE [LARGE SCALE GENOMIC DNA]</scope>
    <source>
        <strain evidence="6 7">JCM 14344</strain>
    </source>
</reference>
<gene>
    <name evidence="6" type="primary">fabD</name>
    <name evidence="6" type="ORF">P2L57_12470</name>
</gene>
<dbReference type="InterPro" id="IPR016036">
    <property type="entry name" value="Malonyl_transacylase_ACP-bd"/>
</dbReference>
<organism evidence="6 7">
    <name type="scientific">Streptantibioticus ferralitis</name>
    <dbReference type="NCBI Taxonomy" id="236510"/>
    <lineage>
        <taxon>Bacteria</taxon>
        <taxon>Bacillati</taxon>
        <taxon>Actinomycetota</taxon>
        <taxon>Actinomycetes</taxon>
        <taxon>Kitasatosporales</taxon>
        <taxon>Streptomycetaceae</taxon>
        <taxon>Streptantibioticus</taxon>
    </lineage>
</organism>
<dbReference type="InterPro" id="IPR016035">
    <property type="entry name" value="Acyl_Trfase/lysoPLipase"/>
</dbReference>
<dbReference type="Pfam" id="PF00698">
    <property type="entry name" value="Acyl_transf_1"/>
    <property type="match status" value="1"/>
</dbReference>